<dbReference type="Proteomes" id="UP001526337">
    <property type="component" value="Unassembled WGS sequence"/>
</dbReference>
<proteinExistence type="predicted"/>
<keyword evidence="6" id="KW-1185">Reference proteome</keyword>
<comment type="caution">
    <text evidence="4">The sequence shown here is derived from an EMBL/GenBank/DDBJ whole genome shotgun (WGS) entry which is preliminary data.</text>
</comment>
<protein>
    <submittedName>
        <fullName evidence="4">Uncharacterized protein</fullName>
    </submittedName>
</protein>
<reference evidence="4 5" key="1">
    <citation type="submission" date="2017-07" db="EMBL/GenBank/DDBJ databases">
        <title>A draft genome sequence of Gluconacetobacter entanii LTH 4560.</title>
        <authorList>
            <person name="Skraban J."/>
            <person name="Cleenwerck I."/>
            <person name="Vandamme P."/>
            <person name="Trcek J."/>
        </authorList>
    </citation>
    <scope>NUCLEOTIDE SEQUENCE [LARGE SCALE GENOMIC DNA]</scope>
    <source>
        <strain evidence="4 5">LTH 4560</strain>
    </source>
</reference>
<feature type="region of interest" description="Disordered" evidence="1">
    <location>
        <begin position="1"/>
        <end position="58"/>
    </location>
</feature>
<evidence type="ECO:0000313" key="3">
    <source>
        <dbReference type="EMBL" id="MCW4589230.1"/>
    </source>
</evidence>
<dbReference type="OrthoDB" id="7226438at2"/>
<dbReference type="Proteomes" id="UP000248301">
    <property type="component" value="Unassembled WGS sequence"/>
</dbReference>
<evidence type="ECO:0000313" key="6">
    <source>
        <dbReference type="Proteomes" id="UP001526337"/>
    </source>
</evidence>
<keyword evidence="2" id="KW-1133">Transmembrane helix</keyword>
<sequence>MPDADSHADHPLSASPQSVAADIAHDQAASTNVPDPGPVPGAQPLTPETRDAAGDAADAAAVATGGSAAVAAAAVPPELMPFKELLQLMGAIIFVMVLLAIGWAAAHASGVWPE</sequence>
<evidence type="ECO:0000313" key="4">
    <source>
        <dbReference type="EMBL" id="PYD61677.1"/>
    </source>
</evidence>
<evidence type="ECO:0000256" key="2">
    <source>
        <dbReference type="SAM" id="Phobius"/>
    </source>
</evidence>
<reference evidence="3 6" key="2">
    <citation type="submission" date="2022-07" db="EMBL/GenBank/DDBJ databases">
        <title>Genome stability of Gluconacetobacter entanii AV429.</title>
        <authorList>
            <person name="Trcek J."/>
            <person name="Cepec E."/>
        </authorList>
    </citation>
    <scope>NUCLEOTIDE SEQUENCE [LARGE SCALE GENOMIC DNA]</scope>
    <source>
        <strain evidence="3 6">AV429_2022</strain>
    </source>
</reference>
<evidence type="ECO:0000313" key="5">
    <source>
        <dbReference type="Proteomes" id="UP000248301"/>
    </source>
</evidence>
<name>A0A318PPH7_9PROT</name>
<accession>A0A318PPH7</accession>
<dbReference type="EMBL" id="NKUF01000047">
    <property type="protein sequence ID" value="PYD61677.1"/>
    <property type="molecule type" value="Genomic_DNA"/>
</dbReference>
<keyword evidence="2" id="KW-0812">Transmembrane</keyword>
<dbReference type="AlphaFoldDB" id="A0A318PPH7"/>
<evidence type="ECO:0000256" key="1">
    <source>
        <dbReference type="SAM" id="MobiDB-lite"/>
    </source>
</evidence>
<dbReference type="RefSeq" id="WP_110914527.1">
    <property type="nucleotide sequence ID" value="NZ_JABJWD010000123.1"/>
</dbReference>
<feature type="compositionally biased region" description="Basic and acidic residues" evidence="1">
    <location>
        <begin position="1"/>
        <end position="10"/>
    </location>
</feature>
<feature type="transmembrane region" description="Helical" evidence="2">
    <location>
        <begin position="85"/>
        <end position="106"/>
    </location>
</feature>
<gene>
    <name evidence="4" type="ORF">CFR72_13965</name>
    <name evidence="3" type="ORF">NO263_01315</name>
</gene>
<keyword evidence="2" id="KW-0472">Membrane</keyword>
<organism evidence="4 5">
    <name type="scientific">Gluconacetobacter entanii</name>
    <dbReference type="NCBI Taxonomy" id="108528"/>
    <lineage>
        <taxon>Bacteria</taxon>
        <taxon>Pseudomonadati</taxon>
        <taxon>Pseudomonadota</taxon>
        <taxon>Alphaproteobacteria</taxon>
        <taxon>Acetobacterales</taxon>
        <taxon>Acetobacteraceae</taxon>
        <taxon>Gluconacetobacter</taxon>
    </lineage>
</organism>
<dbReference type="EMBL" id="JANGSQ010000067">
    <property type="protein sequence ID" value="MCW4589230.1"/>
    <property type="molecule type" value="Genomic_DNA"/>
</dbReference>